<reference evidence="3 4" key="1">
    <citation type="journal article" date="2016" name="Sci. Rep.">
        <title>The Dendrobium catenatum Lindl. genome sequence provides insights into polysaccharide synthase, floral development and adaptive evolution.</title>
        <authorList>
            <person name="Zhang G.Q."/>
            <person name="Xu Q."/>
            <person name="Bian C."/>
            <person name="Tsai W.C."/>
            <person name="Yeh C.M."/>
            <person name="Liu K.W."/>
            <person name="Yoshida K."/>
            <person name="Zhang L.S."/>
            <person name="Chang S.B."/>
            <person name="Chen F."/>
            <person name="Shi Y."/>
            <person name="Su Y.Y."/>
            <person name="Zhang Y.Q."/>
            <person name="Chen L.J."/>
            <person name="Yin Y."/>
            <person name="Lin M."/>
            <person name="Huang H."/>
            <person name="Deng H."/>
            <person name="Wang Z.W."/>
            <person name="Zhu S.L."/>
            <person name="Zhao X."/>
            <person name="Deng C."/>
            <person name="Niu S.C."/>
            <person name="Huang J."/>
            <person name="Wang M."/>
            <person name="Liu G.H."/>
            <person name="Yang H.J."/>
            <person name="Xiao X.J."/>
            <person name="Hsiao Y.Y."/>
            <person name="Wu W.L."/>
            <person name="Chen Y.Y."/>
            <person name="Mitsuda N."/>
            <person name="Ohme-Takagi M."/>
            <person name="Luo Y.B."/>
            <person name="Van de Peer Y."/>
            <person name="Liu Z.J."/>
        </authorList>
    </citation>
    <scope>NUCLEOTIDE SEQUENCE [LARGE SCALE GENOMIC DNA]</scope>
    <source>
        <tissue evidence="3">The whole plant</tissue>
    </source>
</reference>
<proteinExistence type="predicted"/>
<protein>
    <submittedName>
        <fullName evidence="3">Uncharacterized protein</fullName>
    </submittedName>
</protein>
<evidence type="ECO:0000313" key="4">
    <source>
        <dbReference type="Proteomes" id="UP000233837"/>
    </source>
</evidence>
<dbReference type="PANTHER" id="PTHR35469:SF4">
    <property type="entry name" value="TRANSMEMBRANE PROTEIN"/>
    <property type="match status" value="1"/>
</dbReference>
<dbReference type="EMBL" id="KZ502941">
    <property type="protein sequence ID" value="PKU70254.1"/>
    <property type="molecule type" value="Genomic_DNA"/>
</dbReference>
<reference evidence="3 4" key="2">
    <citation type="journal article" date="2017" name="Nature">
        <title>The Apostasia genome and the evolution of orchids.</title>
        <authorList>
            <person name="Zhang G.Q."/>
            <person name="Liu K.W."/>
            <person name="Li Z."/>
            <person name="Lohaus R."/>
            <person name="Hsiao Y.Y."/>
            <person name="Niu S.C."/>
            <person name="Wang J.Y."/>
            <person name="Lin Y.C."/>
            <person name="Xu Q."/>
            <person name="Chen L.J."/>
            <person name="Yoshida K."/>
            <person name="Fujiwara S."/>
            <person name="Wang Z.W."/>
            <person name="Zhang Y.Q."/>
            <person name="Mitsuda N."/>
            <person name="Wang M."/>
            <person name="Liu G.H."/>
            <person name="Pecoraro L."/>
            <person name="Huang H.X."/>
            <person name="Xiao X.J."/>
            <person name="Lin M."/>
            <person name="Wu X.Y."/>
            <person name="Wu W.L."/>
            <person name="Chen Y.Y."/>
            <person name="Chang S.B."/>
            <person name="Sakamoto S."/>
            <person name="Ohme-Takagi M."/>
            <person name="Yagi M."/>
            <person name="Zeng S.J."/>
            <person name="Shen C.Y."/>
            <person name="Yeh C.M."/>
            <person name="Luo Y.B."/>
            <person name="Tsai W.C."/>
            <person name="Van de Peer Y."/>
            <person name="Liu Z.J."/>
        </authorList>
    </citation>
    <scope>NUCLEOTIDE SEQUENCE [LARGE SCALE GENOMIC DNA]</scope>
    <source>
        <tissue evidence="3">The whole plant</tissue>
    </source>
</reference>
<accession>A0A2I0W3M3</accession>
<evidence type="ECO:0000256" key="2">
    <source>
        <dbReference type="SAM" id="Phobius"/>
    </source>
</evidence>
<feature type="transmembrane region" description="Helical" evidence="2">
    <location>
        <begin position="200"/>
        <end position="218"/>
    </location>
</feature>
<feature type="region of interest" description="Disordered" evidence="1">
    <location>
        <begin position="33"/>
        <end position="52"/>
    </location>
</feature>
<keyword evidence="2" id="KW-1133">Transmembrane helix</keyword>
<dbReference type="PANTHER" id="PTHR35469">
    <property type="entry name" value="TRANSMEMBRANE PROTEIN"/>
    <property type="match status" value="1"/>
</dbReference>
<evidence type="ECO:0000256" key="1">
    <source>
        <dbReference type="SAM" id="MobiDB-lite"/>
    </source>
</evidence>
<gene>
    <name evidence="3" type="ORF">MA16_Dca027524</name>
</gene>
<dbReference type="AlphaFoldDB" id="A0A2I0W3M3"/>
<keyword evidence="2" id="KW-0812">Transmembrane</keyword>
<organism evidence="3 4">
    <name type="scientific">Dendrobium catenatum</name>
    <dbReference type="NCBI Taxonomy" id="906689"/>
    <lineage>
        <taxon>Eukaryota</taxon>
        <taxon>Viridiplantae</taxon>
        <taxon>Streptophyta</taxon>
        <taxon>Embryophyta</taxon>
        <taxon>Tracheophyta</taxon>
        <taxon>Spermatophyta</taxon>
        <taxon>Magnoliopsida</taxon>
        <taxon>Liliopsida</taxon>
        <taxon>Asparagales</taxon>
        <taxon>Orchidaceae</taxon>
        <taxon>Epidendroideae</taxon>
        <taxon>Malaxideae</taxon>
        <taxon>Dendrobiinae</taxon>
        <taxon>Dendrobium</taxon>
    </lineage>
</organism>
<keyword evidence="2" id="KW-0472">Membrane</keyword>
<sequence>MATHGNGGKFKFEFFVLSNALIKLTWETIKQNSKNEAASREDITSTGTPKHYHSKDIVGNILDVSNKQEPALKPDTGGLHKFEAESENPKAAANYFSTEQKNEDAYNENNKTRRGENISKQLFTTSMLKKPEGHGDSRATNAAQNAIFTTFTPRNISHSVLATENIRLVFTIAMSILVVSSYNGFMIGGRLLSSIISFRPLFLVLLTDVTIILGWVFLNQGIRQKPEIDARNALLEDEGWPNDVGKILEVGQVLHKVLGAAFMDCSICAIIMLCGIVV</sequence>
<name>A0A2I0W3M3_9ASPA</name>
<keyword evidence="4" id="KW-1185">Reference proteome</keyword>
<dbReference type="Proteomes" id="UP000233837">
    <property type="component" value="Unassembled WGS sequence"/>
</dbReference>
<feature type="transmembrane region" description="Helical" evidence="2">
    <location>
        <begin position="168"/>
        <end position="188"/>
    </location>
</feature>
<evidence type="ECO:0000313" key="3">
    <source>
        <dbReference type="EMBL" id="PKU70254.1"/>
    </source>
</evidence>